<protein>
    <recommendedName>
        <fullName evidence="2">Cell envelope-related transcriptional attenuator domain-containing protein</fullName>
    </recommendedName>
</protein>
<feature type="domain" description="Cell envelope-related transcriptional attenuator" evidence="2">
    <location>
        <begin position="91"/>
        <end position="125"/>
    </location>
</feature>
<comment type="caution">
    <text evidence="3">The sequence shown here is derived from an EMBL/GenBank/DDBJ whole genome shotgun (WGS) entry which is preliminary data.</text>
</comment>
<evidence type="ECO:0000313" key="3">
    <source>
        <dbReference type="EMBL" id="GIQ61847.1"/>
    </source>
</evidence>
<keyword evidence="4" id="KW-1185">Reference proteome</keyword>
<accession>A0ABQ4N0Z7</accession>
<organism evidence="3 4">
    <name type="scientific">Paenibacillus cisolokensis</name>
    <dbReference type="NCBI Taxonomy" id="1658519"/>
    <lineage>
        <taxon>Bacteria</taxon>
        <taxon>Bacillati</taxon>
        <taxon>Bacillota</taxon>
        <taxon>Bacilli</taxon>
        <taxon>Bacillales</taxon>
        <taxon>Paenibacillaceae</taxon>
        <taxon>Paenibacillus</taxon>
    </lineage>
</organism>
<evidence type="ECO:0000313" key="4">
    <source>
        <dbReference type="Proteomes" id="UP000680304"/>
    </source>
</evidence>
<dbReference type="PANTHER" id="PTHR33392:SF6">
    <property type="entry name" value="POLYISOPRENYL-TEICHOIC ACID--PEPTIDOGLYCAN TEICHOIC ACID TRANSFERASE TAGU"/>
    <property type="match status" value="1"/>
</dbReference>
<dbReference type="InterPro" id="IPR050922">
    <property type="entry name" value="LytR/CpsA/Psr_CW_biosynth"/>
</dbReference>
<dbReference type="EMBL" id="BOVJ01000011">
    <property type="protein sequence ID" value="GIQ61847.1"/>
    <property type="molecule type" value="Genomic_DNA"/>
</dbReference>
<dbReference type="Gene3D" id="3.40.630.190">
    <property type="entry name" value="LCP protein"/>
    <property type="match status" value="1"/>
</dbReference>
<dbReference type="InterPro" id="IPR004474">
    <property type="entry name" value="LytR_CpsA_psr"/>
</dbReference>
<comment type="similarity">
    <text evidence="1">Belongs to the LytR/CpsA/Psr (LCP) family.</text>
</comment>
<sequence length="138" mass="15536">MRKKTKKKSKWRWGLYGLLAVLAGVIGYAAYQGFGVYNALDNFNKSPEESRFGQFEQVNKEEPPKWEGKERVNILLLGADARGLEKDQVARTDTMLLASIDPVTKKAHLFSILRDTYVDIEGHGKTGSTPPLRWAVPN</sequence>
<dbReference type="Proteomes" id="UP000680304">
    <property type="component" value="Unassembled WGS sequence"/>
</dbReference>
<evidence type="ECO:0000259" key="2">
    <source>
        <dbReference type="Pfam" id="PF03816"/>
    </source>
</evidence>
<name>A0ABQ4N0Z7_9BACL</name>
<gene>
    <name evidence="3" type="ORF">PACILC2_04150</name>
</gene>
<dbReference type="Pfam" id="PF03816">
    <property type="entry name" value="LytR_cpsA_psr"/>
    <property type="match status" value="1"/>
</dbReference>
<dbReference type="PANTHER" id="PTHR33392">
    <property type="entry name" value="POLYISOPRENYL-TEICHOIC ACID--PEPTIDOGLYCAN TEICHOIC ACID TRANSFERASE TAGU"/>
    <property type="match status" value="1"/>
</dbReference>
<proteinExistence type="inferred from homology"/>
<evidence type="ECO:0000256" key="1">
    <source>
        <dbReference type="ARBA" id="ARBA00006068"/>
    </source>
</evidence>
<reference evidence="3 4" key="1">
    <citation type="submission" date="2021-04" db="EMBL/GenBank/DDBJ databases">
        <title>Draft genome sequence of Paenibacillus cisolokensis, LC2-13A.</title>
        <authorList>
            <person name="Uke A."/>
            <person name="Chhe C."/>
            <person name="Baramee S."/>
            <person name="Kosugi A."/>
        </authorList>
    </citation>
    <scope>NUCLEOTIDE SEQUENCE [LARGE SCALE GENOMIC DNA]</scope>
    <source>
        <strain evidence="3 4">LC2-13A</strain>
    </source>
</reference>